<dbReference type="HOGENOM" id="CLU_442982_0_0_1"/>
<feature type="region of interest" description="Disordered" evidence="1">
    <location>
        <begin position="567"/>
        <end position="617"/>
    </location>
</feature>
<keyword evidence="3" id="KW-1185">Reference proteome</keyword>
<organism evidence="2 3">
    <name type="scientific">Lottia gigantea</name>
    <name type="common">Giant owl limpet</name>
    <dbReference type="NCBI Taxonomy" id="225164"/>
    <lineage>
        <taxon>Eukaryota</taxon>
        <taxon>Metazoa</taxon>
        <taxon>Spiralia</taxon>
        <taxon>Lophotrochozoa</taxon>
        <taxon>Mollusca</taxon>
        <taxon>Gastropoda</taxon>
        <taxon>Patellogastropoda</taxon>
        <taxon>Lottioidea</taxon>
        <taxon>Lottiidae</taxon>
        <taxon>Lottia</taxon>
    </lineage>
</organism>
<feature type="region of interest" description="Disordered" evidence="1">
    <location>
        <begin position="251"/>
        <end position="280"/>
    </location>
</feature>
<evidence type="ECO:0000256" key="1">
    <source>
        <dbReference type="SAM" id="MobiDB-lite"/>
    </source>
</evidence>
<feature type="region of interest" description="Disordered" evidence="1">
    <location>
        <begin position="449"/>
        <end position="487"/>
    </location>
</feature>
<dbReference type="CTD" id="20248410"/>
<proteinExistence type="predicted"/>
<feature type="compositionally biased region" description="Low complexity" evidence="1">
    <location>
        <begin position="77"/>
        <end position="107"/>
    </location>
</feature>
<evidence type="ECO:0000313" key="3">
    <source>
        <dbReference type="Proteomes" id="UP000030746"/>
    </source>
</evidence>
<dbReference type="EMBL" id="KB200869">
    <property type="protein sequence ID" value="ESO99946.1"/>
    <property type="molecule type" value="Genomic_DNA"/>
</dbReference>
<reference evidence="2 3" key="1">
    <citation type="journal article" date="2013" name="Nature">
        <title>Insights into bilaterian evolution from three spiralian genomes.</title>
        <authorList>
            <person name="Simakov O."/>
            <person name="Marletaz F."/>
            <person name="Cho S.J."/>
            <person name="Edsinger-Gonzales E."/>
            <person name="Havlak P."/>
            <person name="Hellsten U."/>
            <person name="Kuo D.H."/>
            <person name="Larsson T."/>
            <person name="Lv J."/>
            <person name="Arendt D."/>
            <person name="Savage R."/>
            <person name="Osoegawa K."/>
            <person name="de Jong P."/>
            <person name="Grimwood J."/>
            <person name="Chapman J.A."/>
            <person name="Shapiro H."/>
            <person name="Aerts A."/>
            <person name="Otillar R.P."/>
            <person name="Terry A.Y."/>
            <person name="Boore J.L."/>
            <person name="Grigoriev I.V."/>
            <person name="Lindberg D.R."/>
            <person name="Seaver E.C."/>
            <person name="Weisblat D.A."/>
            <person name="Putnam N.H."/>
            <person name="Rokhsar D.S."/>
        </authorList>
    </citation>
    <scope>NUCLEOTIDE SEQUENCE [LARGE SCALE GENOMIC DNA]</scope>
</reference>
<dbReference type="KEGG" id="lgi:LOTGIDRAFT_230876"/>
<evidence type="ECO:0000313" key="2">
    <source>
        <dbReference type="EMBL" id="ESO99946.1"/>
    </source>
</evidence>
<accession>V4B131</accession>
<protein>
    <submittedName>
        <fullName evidence="2">Uncharacterized protein</fullName>
    </submittedName>
</protein>
<dbReference type="AlphaFoldDB" id="V4B131"/>
<feature type="compositionally biased region" description="Polar residues" evidence="1">
    <location>
        <begin position="340"/>
        <end position="356"/>
    </location>
</feature>
<feature type="compositionally biased region" description="Polar residues" evidence="1">
    <location>
        <begin position="266"/>
        <end position="280"/>
    </location>
</feature>
<name>V4B131_LOTGI</name>
<dbReference type="RefSeq" id="XP_009049386.1">
    <property type="nucleotide sequence ID" value="XM_009051138.1"/>
</dbReference>
<feature type="compositionally biased region" description="Polar residues" evidence="1">
    <location>
        <begin position="320"/>
        <end position="331"/>
    </location>
</feature>
<gene>
    <name evidence="2" type="ORF">LOTGIDRAFT_230876</name>
</gene>
<feature type="region of interest" description="Disordered" evidence="1">
    <location>
        <begin position="320"/>
        <end position="371"/>
    </location>
</feature>
<feature type="region of interest" description="Disordered" evidence="1">
    <location>
        <begin position="45"/>
        <end position="135"/>
    </location>
</feature>
<dbReference type="GeneID" id="20248410"/>
<feature type="compositionally biased region" description="Basic and acidic residues" evidence="1">
    <location>
        <begin position="46"/>
        <end position="61"/>
    </location>
</feature>
<feature type="compositionally biased region" description="Basic residues" evidence="1">
    <location>
        <begin position="592"/>
        <end position="602"/>
    </location>
</feature>
<feature type="compositionally biased region" description="Low complexity" evidence="1">
    <location>
        <begin position="569"/>
        <end position="588"/>
    </location>
</feature>
<sequence>MDVILPPSFLKTFNSIGITRQSDNWKIEERDRKITVTLTWDVDQENEARHPKTDKNHEKGSKKQNVSEGTKASKESTNTNNATNGYNTLSWSRSQTSTDSSSLITDTEPAKENLSTRSGSRSACEDDNRFKNKPSGLEIVPDNCVRMMDKEVSHRTIKGEIKIKMESTEIEALLKKTGEYDSISSVSNPDNLQNSHQRAHSISESGGTVSLKQVPNHNSVDREQTTKNTKISTYPSKLCNGTLTPNEITSVKIEPSQTEPEDNRQNELTTDQIQRESSGTDIRDVWQKPAVNFAHSTCTHLCDMPVDEFKSCDNTNRVSSNDFQQPHSMENTVKHPNVFRDSNNNQQLTAHSQSVGEQGRNKRKSLPERPPFLKSLNRVLTEKEIDIRVDKFAKKLRKQRKWIPDRYNHDNSYEINEIDGFKRRIRAVNQWQIVRRRFEQSMSKVEGQSSLEIAPEVPSSWSDSDSDREPYLKGSSKKKHEVDPNRPPFLKSINRILNADELEDKIQQFSKKVYNERRWIFAHFQRYAKNEVDGFKCRIMSVSYWHIEQKRLSDTGKASDKCLKSFPQTSTESCQNSTSSDSSNGSISERGKSKKSGKRRKKELQNQKPAKFQKIAE</sequence>
<dbReference type="Proteomes" id="UP000030746">
    <property type="component" value="Unassembled WGS sequence"/>
</dbReference>